<sequence length="293" mass="33252">MKKILLSGLLLAMFLSGFAMAQDSGQPKTLVPSALFIELWNNAAFFDTNLENKNFSSSLARFEGKVGLNVGSAPLQVYGVYYGVGSQSNDYWDNSLFSGYGLRVMPLRDFPATNWANEWLPGVKLFAEKLSASYLKNAASAETLAKEDTRYGLEIWHEWNQEKPDRQKPWGELWSTVSYRETNFGWEEFKDYVVYFQPKIGIYLADGIAPYLRADVTYSGKSGASYSFLNVADYGVGVRFEPWRSRTSEVEFFHKFRMFTEVLGVTYLKDKPAAAISEVAHDVRFGIEFSYGR</sequence>
<evidence type="ECO:0000256" key="1">
    <source>
        <dbReference type="SAM" id="SignalP"/>
    </source>
</evidence>
<comment type="caution">
    <text evidence="2">The sequence shown here is derived from an EMBL/GenBank/DDBJ whole genome shotgun (WGS) entry which is preliminary data.</text>
</comment>
<proteinExistence type="predicted"/>
<reference evidence="2 3" key="1">
    <citation type="submission" date="2017-09" db="EMBL/GenBank/DDBJ databases">
        <title>Depth-based differentiation of microbial function through sediment-hosted aquifers and enrichment of novel symbionts in the deep terrestrial subsurface.</title>
        <authorList>
            <person name="Probst A.J."/>
            <person name="Ladd B."/>
            <person name="Jarett J.K."/>
            <person name="Geller-Mcgrath D.E."/>
            <person name="Sieber C.M."/>
            <person name="Emerson J.B."/>
            <person name="Anantharaman K."/>
            <person name="Thomas B.C."/>
            <person name="Malmstrom R."/>
            <person name="Stieglmeier M."/>
            <person name="Klingl A."/>
            <person name="Woyke T."/>
            <person name="Ryan C.M."/>
            <person name="Banfield J.F."/>
        </authorList>
    </citation>
    <scope>NUCLEOTIDE SEQUENCE [LARGE SCALE GENOMIC DNA]</scope>
    <source>
        <strain evidence="2">CG08_land_8_20_14_0_20_45_16</strain>
    </source>
</reference>
<dbReference type="AlphaFoldDB" id="A0A2H0XX31"/>
<feature type="chain" id="PRO_5013903813" evidence="1">
    <location>
        <begin position="22"/>
        <end position="293"/>
    </location>
</feature>
<feature type="signal peptide" evidence="1">
    <location>
        <begin position="1"/>
        <end position="21"/>
    </location>
</feature>
<dbReference type="Proteomes" id="UP000231343">
    <property type="component" value="Unassembled WGS sequence"/>
</dbReference>
<evidence type="ECO:0000313" key="3">
    <source>
        <dbReference type="Proteomes" id="UP000231343"/>
    </source>
</evidence>
<accession>A0A2H0XX31</accession>
<dbReference type="EMBL" id="PEYM01000120">
    <property type="protein sequence ID" value="PIS28708.1"/>
    <property type="molecule type" value="Genomic_DNA"/>
</dbReference>
<protein>
    <submittedName>
        <fullName evidence="2">Uncharacterized protein</fullName>
    </submittedName>
</protein>
<organism evidence="2 3">
    <name type="scientific">Candidatus Saganbacteria bacterium CG08_land_8_20_14_0_20_45_16</name>
    <dbReference type="NCBI Taxonomy" id="2014293"/>
    <lineage>
        <taxon>Bacteria</taxon>
        <taxon>Bacillati</taxon>
        <taxon>Saganbacteria</taxon>
    </lineage>
</organism>
<evidence type="ECO:0000313" key="2">
    <source>
        <dbReference type="EMBL" id="PIS28708.1"/>
    </source>
</evidence>
<name>A0A2H0XX31_UNCSA</name>
<gene>
    <name evidence="2" type="ORF">COT42_07175</name>
</gene>
<keyword evidence="1" id="KW-0732">Signal</keyword>